<dbReference type="Proteomes" id="UP000030764">
    <property type="component" value="Unassembled WGS sequence"/>
</dbReference>
<dbReference type="AlphaFoldDB" id="A0A085M1P2"/>
<proteinExistence type="predicted"/>
<evidence type="ECO:0000313" key="2">
    <source>
        <dbReference type="Proteomes" id="UP000030764"/>
    </source>
</evidence>
<reference evidence="1 2" key="1">
    <citation type="journal article" date="2014" name="Nat. Genet.">
        <title>Genome and transcriptome of the porcine whipworm Trichuris suis.</title>
        <authorList>
            <person name="Jex A.R."/>
            <person name="Nejsum P."/>
            <person name="Schwarz E.M."/>
            <person name="Hu L."/>
            <person name="Young N.D."/>
            <person name="Hall R.S."/>
            <person name="Korhonen P.K."/>
            <person name="Liao S."/>
            <person name="Thamsborg S."/>
            <person name="Xia J."/>
            <person name="Xu P."/>
            <person name="Wang S."/>
            <person name="Scheerlinck J.P."/>
            <person name="Hofmann A."/>
            <person name="Sternberg P.W."/>
            <person name="Wang J."/>
            <person name="Gasser R.B."/>
        </authorList>
    </citation>
    <scope>NUCLEOTIDE SEQUENCE [LARGE SCALE GENOMIC DNA]</scope>
    <source>
        <strain evidence="1">DCEP-RM93M</strain>
    </source>
</reference>
<dbReference type="EMBL" id="KL363243">
    <property type="protein sequence ID" value="KFD51138.1"/>
    <property type="molecule type" value="Genomic_DNA"/>
</dbReference>
<gene>
    <name evidence="1" type="ORF">M513_08038</name>
</gene>
<keyword evidence="2" id="KW-1185">Reference proteome</keyword>
<sequence length="89" mass="10020">MKECAYEQQIIGRSITIQLKRASTVEQSVRVQSPSFTIHKICVHKAITSILSGLGEVLSDNFDNPEDRPCSDILVWEHENIECSFGDKV</sequence>
<organism evidence="1 2">
    <name type="scientific">Trichuris suis</name>
    <name type="common">pig whipworm</name>
    <dbReference type="NCBI Taxonomy" id="68888"/>
    <lineage>
        <taxon>Eukaryota</taxon>
        <taxon>Metazoa</taxon>
        <taxon>Ecdysozoa</taxon>
        <taxon>Nematoda</taxon>
        <taxon>Enoplea</taxon>
        <taxon>Dorylaimia</taxon>
        <taxon>Trichinellida</taxon>
        <taxon>Trichuridae</taxon>
        <taxon>Trichuris</taxon>
    </lineage>
</organism>
<evidence type="ECO:0000313" key="1">
    <source>
        <dbReference type="EMBL" id="KFD51138.1"/>
    </source>
</evidence>
<accession>A0A085M1P2</accession>
<protein>
    <submittedName>
        <fullName evidence="1">Uncharacterized protein</fullName>
    </submittedName>
</protein>
<name>A0A085M1P2_9BILA</name>